<dbReference type="InterPro" id="IPR000673">
    <property type="entry name" value="Sig_transdc_resp-reg_Me-estase"/>
</dbReference>
<dbReference type="AlphaFoldDB" id="A0A9W6GT10"/>
<evidence type="ECO:0000256" key="2">
    <source>
        <dbReference type="ARBA" id="ARBA00039140"/>
    </source>
</evidence>
<dbReference type="PANTHER" id="PTHR42872">
    <property type="entry name" value="PROTEIN-GLUTAMATE METHYLESTERASE/PROTEIN-GLUTAMINE GLUTAMINASE"/>
    <property type="match status" value="1"/>
</dbReference>
<dbReference type="SUPFAM" id="SSF52738">
    <property type="entry name" value="Methylesterase CheB, C-terminal domain"/>
    <property type="match status" value="1"/>
</dbReference>
<dbReference type="PANTHER" id="PTHR42872:SF6">
    <property type="entry name" value="PROTEIN-GLUTAMATE METHYLESTERASE_PROTEIN-GLUTAMINE GLUTAMINASE"/>
    <property type="match status" value="1"/>
</dbReference>
<accession>A0A9W6GT10</accession>
<dbReference type="PROSITE" id="PS50122">
    <property type="entry name" value="CHEB"/>
    <property type="match status" value="1"/>
</dbReference>
<dbReference type="EC" id="3.1.1.61" evidence="2"/>
<evidence type="ECO:0000256" key="4">
    <source>
        <dbReference type="PROSITE-ProRule" id="PRU00050"/>
    </source>
</evidence>
<dbReference type="GO" id="GO:0000156">
    <property type="term" value="F:phosphorelay response regulator activity"/>
    <property type="evidence" value="ECO:0007669"/>
    <property type="project" value="InterPro"/>
</dbReference>
<evidence type="ECO:0000259" key="5">
    <source>
        <dbReference type="PROSITE" id="PS50122"/>
    </source>
</evidence>
<organism evidence="6 7">
    <name type="scientific">Methylocystis echinoides</name>
    <dbReference type="NCBI Taxonomy" id="29468"/>
    <lineage>
        <taxon>Bacteria</taxon>
        <taxon>Pseudomonadati</taxon>
        <taxon>Pseudomonadota</taxon>
        <taxon>Alphaproteobacteria</taxon>
        <taxon>Hyphomicrobiales</taxon>
        <taxon>Methylocystaceae</taxon>
        <taxon>Methylocystis</taxon>
    </lineage>
</organism>
<feature type="domain" description="CheB-type methylesterase" evidence="5">
    <location>
        <begin position="1"/>
        <end position="67"/>
    </location>
</feature>
<evidence type="ECO:0000256" key="1">
    <source>
        <dbReference type="ARBA" id="ARBA00022801"/>
    </source>
</evidence>
<evidence type="ECO:0000313" key="6">
    <source>
        <dbReference type="EMBL" id="GLI92365.1"/>
    </source>
</evidence>
<dbReference type="EMBL" id="BSEC01000001">
    <property type="protein sequence ID" value="GLI92365.1"/>
    <property type="molecule type" value="Genomic_DNA"/>
</dbReference>
<keyword evidence="7" id="KW-1185">Reference proteome</keyword>
<dbReference type="InterPro" id="IPR035909">
    <property type="entry name" value="CheB_C"/>
</dbReference>
<reference evidence="6" key="1">
    <citation type="journal article" date="2023" name="Int. J. Syst. Evol. Microbiol.">
        <title>Methylocystis iwaonis sp. nov., a type II methane-oxidizing bacterium from surface soil of a rice paddy field in Japan, and emended description of the genus Methylocystis (ex Whittenbury et al. 1970) Bowman et al. 1993.</title>
        <authorList>
            <person name="Kaise H."/>
            <person name="Sawadogo J.B."/>
            <person name="Alam M.S."/>
            <person name="Ueno C."/>
            <person name="Dianou D."/>
            <person name="Shinjo R."/>
            <person name="Asakawa S."/>
        </authorList>
    </citation>
    <scope>NUCLEOTIDE SEQUENCE</scope>
    <source>
        <strain evidence="6">LMG27198</strain>
    </source>
</reference>
<dbReference type="GO" id="GO:0006935">
    <property type="term" value="P:chemotaxis"/>
    <property type="evidence" value="ECO:0007669"/>
    <property type="project" value="InterPro"/>
</dbReference>
<dbReference type="Proteomes" id="UP001144323">
    <property type="component" value="Unassembled WGS sequence"/>
</dbReference>
<evidence type="ECO:0000313" key="7">
    <source>
        <dbReference type="Proteomes" id="UP001144323"/>
    </source>
</evidence>
<sequence>MVLTGTMSDGAAGLCALKECGGLTVIQDPADAAYAGMPQAALRRSRPDRIAPLSELPKLLQDLVQQIRGEQRPAPAQMRVEVAIARGEQIGIQDMDSLGSRSTFTCPDCGGVLWEIEKGGLLRYRCHLGHAYTAELVGSAQEDGSRDALSKTLRALRERLLLARRLEGEAVDKGWEDEARYWRQKLEQGEEQFAIVADALQKMHETSARTAED</sequence>
<evidence type="ECO:0000256" key="3">
    <source>
        <dbReference type="ARBA" id="ARBA00048267"/>
    </source>
</evidence>
<comment type="caution">
    <text evidence="4">Lacks conserved residue(s) required for the propagation of feature annotation.</text>
</comment>
<proteinExistence type="predicted"/>
<dbReference type="GO" id="GO:0005737">
    <property type="term" value="C:cytoplasm"/>
    <property type="evidence" value="ECO:0007669"/>
    <property type="project" value="InterPro"/>
</dbReference>
<gene>
    <name evidence="6" type="ORF">LMG27198_13570</name>
</gene>
<keyword evidence="1" id="KW-0378">Hydrolase</keyword>
<protein>
    <recommendedName>
        <fullName evidence="2">protein-glutamate methylesterase</fullName>
        <ecNumber evidence="2">3.1.1.61</ecNumber>
    </recommendedName>
</protein>
<comment type="catalytic activity">
    <reaction evidence="3">
        <text>[protein]-L-glutamate 5-O-methyl ester + H2O = L-glutamyl-[protein] + methanol + H(+)</text>
        <dbReference type="Rhea" id="RHEA:23236"/>
        <dbReference type="Rhea" id="RHEA-COMP:10208"/>
        <dbReference type="Rhea" id="RHEA-COMP:10311"/>
        <dbReference type="ChEBI" id="CHEBI:15377"/>
        <dbReference type="ChEBI" id="CHEBI:15378"/>
        <dbReference type="ChEBI" id="CHEBI:17790"/>
        <dbReference type="ChEBI" id="CHEBI:29973"/>
        <dbReference type="ChEBI" id="CHEBI:82795"/>
        <dbReference type="EC" id="3.1.1.61"/>
    </reaction>
</comment>
<dbReference type="Gene3D" id="3.40.50.180">
    <property type="entry name" value="Methylesterase CheB, C-terminal domain"/>
    <property type="match status" value="1"/>
</dbReference>
<name>A0A9W6GT10_9HYPH</name>
<dbReference type="Pfam" id="PF01339">
    <property type="entry name" value="CheB_methylest"/>
    <property type="match status" value="1"/>
</dbReference>
<dbReference type="GO" id="GO:0008984">
    <property type="term" value="F:protein-glutamate methylesterase activity"/>
    <property type="evidence" value="ECO:0007669"/>
    <property type="project" value="UniProtKB-EC"/>
</dbReference>
<comment type="caution">
    <text evidence="6">The sequence shown here is derived from an EMBL/GenBank/DDBJ whole genome shotgun (WGS) entry which is preliminary data.</text>
</comment>